<evidence type="ECO:0000256" key="11">
    <source>
        <dbReference type="ARBA" id="ARBA00066554"/>
    </source>
</evidence>
<keyword evidence="6" id="KW-0732">Signal</keyword>
<dbReference type="Pfam" id="PF00246">
    <property type="entry name" value="Peptidase_M14"/>
    <property type="match status" value="1"/>
</dbReference>
<dbReference type="GO" id="GO:0004181">
    <property type="term" value="F:metallocarboxypeptidase activity"/>
    <property type="evidence" value="ECO:0007669"/>
    <property type="project" value="InterPro"/>
</dbReference>
<evidence type="ECO:0000313" key="15">
    <source>
        <dbReference type="EMBL" id="TKJ41221.1"/>
    </source>
</evidence>
<keyword evidence="4" id="KW-0645">Protease</keyword>
<keyword evidence="8" id="KW-0862">Zinc</keyword>
<evidence type="ECO:0000256" key="10">
    <source>
        <dbReference type="ARBA" id="ARBA00050859"/>
    </source>
</evidence>
<dbReference type="PROSITE" id="PS52035">
    <property type="entry name" value="PEPTIDASE_M14"/>
    <property type="match status" value="1"/>
</dbReference>
<protein>
    <recommendedName>
        <fullName evidence="11">carboxypeptidase T</fullName>
        <ecNumber evidence="11">3.4.17.18</ecNumber>
    </recommendedName>
</protein>
<feature type="region of interest" description="Disordered" evidence="13">
    <location>
        <begin position="272"/>
        <end position="296"/>
    </location>
</feature>
<dbReference type="EMBL" id="NJBN01000003">
    <property type="protein sequence ID" value="TKJ41221.1"/>
    <property type="molecule type" value="Genomic_DNA"/>
</dbReference>
<sequence length="951" mass="104764">MKQMQRFTVLITTLLILAGGIPASANHIYHTVLVPNPDQQTVLIMAGLGLPLDDSRIIEGEGLEIPLREIDLALLDDQGISYQIVQEDLESYYGEICLKNMKNIPGQTDEDPVHMKYGSMGGFYNFEEIVADLDSMHMLYPDICAEKVILGYGWDDNPIYMVKISDNVEINEDEPEGIFDALHHAREPGSYTCLLYGMWNLLENYGIDPVMTYLVDNRELYFVPVVNPDGFLYNILTNPGGGGMWRKNRRDNGGGVYGVDLNRNYTYQWGYDNQGSSPTPSSSTYRGPEPGSEPEAQTMMNFIGDHTMTTGMTVHTAAGVFITAYGYANVPPEHYDVHMEYMEYASALNGYSYGTCYQIMYASNGRTQDWQLHTHDIINLEPEVGGNGFWPPVSQIFPEARDIQRCIMNQFWCAGGQIVYQSVRVVDGYLTPGESDEIVVTVFNRGWGTSEPIEFELTTSDPYITLSTATGTTPAIPRRETADNAADPIIADIDPTCPAGHQANFTLTINQSGYLRTEVITLTVGTPSVFFEDDMESGVGGWTHEIVTPGWTDQWHLSTANSHSPTHSWKFGDTGIGSYANNADGALISPVINIGVSSELKFWSWIVAEASGAYPDSAYDGGTVEIFYGGTWEVLPMDGYTHYIRATAGGGNPYTGPFDPATPVFSGNSGGWVEQTANLSLFTGDIQLRFRFGSDNGGAETGWYVDDVLVTGFPSGGVPQMVVEVDYVSGSPVPAGGGDLYYAIWGENQGAVPLDYDIWIDKIYESSDTTTLILREITNYQPGWQINRPDAWYPVPAVWPGGNYDFRIYSGWHPEYEVWHTDAFSWVKDGPVDLGFDFEANLPTAGFPNPFDEIIETTADLAIPTSFGVVGVYPNPFNPSTVLSYKLPDASIVNLSVYDISGRLVTELVNGWRDAGVHEVTFNGSALASGIYIYQLDIGSHSASGKMVLMK</sequence>
<comment type="caution">
    <text evidence="15">The sequence shown here is derived from an EMBL/GenBank/DDBJ whole genome shotgun (WGS) entry which is preliminary data.</text>
</comment>
<dbReference type="SMART" id="SM00631">
    <property type="entry name" value="Zn_pept"/>
    <property type="match status" value="1"/>
</dbReference>
<evidence type="ECO:0000313" key="16">
    <source>
        <dbReference type="Proteomes" id="UP000319619"/>
    </source>
</evidence>
<dbReference type="NCBIfam" id="TIGR04183">
    <property type="entry name" value="Por_Secre_tail"/>
    <property type="match status" value="1"/>
</dbReference>
<evidence type="ECO:0000259" key="14">
    <source>
        <dbReference type="PROSITE" id="PS52035"/>
    </source>
</evidence>
<evidence type="ECO:0000256" key="12">
    <source>
        <dbReference type="PROSITE-ProRule" id="PRU01379"/>
    </source>
</evidence>
<evidence type="ECO:0000256" key="5">
    <source>
        <dbReference type="ARBA" id="ARBA00022723"/>
    </source>
</evidence>
<organism evidence="15 16">
    <name type="scientific">candidate division LCP-89 bacterium B3_LCP</name>
    <dbReference type="NCBI Taxonomy" id="2012998"/>
    <lineage>
        <taxon>Bacteria</taxon>
        <taxon>Pseudomonadati</taxon>
        <taxon>Bacteria division LCP-89</taxon>
    </lineage>
</organism>
<evidence type="ECO:0000256" key="6">
    <source>
        <dbReference type="ARBA" id="ARBA00022729"/>
    </source>
</evidence>
<evidence type="ECO:0000256" key="13">
    <source>
        <dbReference type="SAM" id="MobiDB-lite"/>
    </source>
</evidence>
<dbReference type="Gene3D" id="2.60.120.200">
    <property type="match status" value="1"/>
</dbReference>
<dbReference type="FunFam" id="3.40.630.10:FF:000084">
    <property type="entry name" value="Carboxypeptidase B2"/>
    <property type="match status" value="1"/>
</dbReference>
<evidence type="ECO:0000256" key="9">
    <source>
        <dbReference type="ARBA" id="ARBA00023049"/>
    </source>
</evidence>
<comment type="similarity">
    <text evidence="2 12">Belongs to the peptidase M14 family.</text>
</comment>
<keyword evidence="9" id="KW-0482">Metalloprotease</keyword>
<keyword evidence="7" id="KW-0378">Hydrolase</keyword>
<dbReference type="PANTHER" id="PTHR11705">
    <property type="entry name" value="PROTEASE FAMILY M14 CARBOXYPEPTIDASE A,B"/>
    <property type="match status" value="1"/>
</dbReference>
<accession>A0A532V1Y1</accession>
<evidence type="ECO:0000256" key="4">
    <source>
        <dbReference type="ARBA" id="ARBA00022670"/>
    </source>
</evidence>
<keyword evidence="3" id="KW-0121">Carboxypeptidase</keyword>
<evidence type="ECO:0000256" key="1">
    <source>
        <dbReference type="ARBA" id="ARBA00001947"/>
    </source>
</evidence>
<dbReference type="AlphaFoldDB" id="A0A532V1Y1"/>
<evidence type="ECO:0000256" key="2">
    <source>
        <dbReference type="ARBA" id="ARBA00005988"/>
    </source>
</evidence>
<dbReference type="PANTHER" id="PTHR11705:SF143">
    <property type="entry name" value="SLL0236 PROTEIN"/>
    <property type="match status" value="1"/>
</dbReference>
<comment type="cofactor">
    <cofactor evidence="1">
        <name>Zn(2+)</name>
        <dbReference type="ChEBI" id="CHEBI:29105"/>
    </cofactor>
</comment>
<dbReference type="GO" id="GO:0008270">
    <property type="term" value="F:zinc ion binding"/>
    <property type="evidence" value="ECO:0007669"/>
    <property type="project" value="InterPro"/>
</dbReference>
<evidence type="ECO:0000256" key="8">
    <source>
        <dbReference type="ARBA" id="ARBA00022833"/>
    </source>
</evidence>
<dbReference type="SUPFAM" id="SSF53187">
    <property type="entry name" value="Zn-dependent exopeptidases"/>
    <property type="match status" value="1"/>
</dbReference>
<dbReference type="Pfam" id="PF18962">
    <property type="entry name" value="Por_Secre_tail"/>
    <property type="match status" value="1"/>
</dbReference>
<evidence type="ECO:0000256" key="7">
    <source>
        <dbReference type="ARBA" id="ARBA00022801"/>
    </source>
</evidence>
<dbReference type="InterPro" id="IPR000834">
    <property type="entry name" value="Peptidase_M14"/>
</dbReference>
<name>A0A532V1Y1_UNCL8</name>
<dbReference type="GO" id="GO:0006508">
    <property type="term" value="P:proteolysis"/>
    <property type="evidence" value="ECO:0007669"/>
    <property type="project" value="UniProtKB-KW"/>
</dbReference>
<dbReference type="Gene3D" id="2.60.40.4070">
    <property type="match status" value="1"/>
</dbReference>
<keyword evidence="5" id="KW-0479">Metal-binding</keyword>
<dbReference type="InterPro" id="IPR033810">
    <property type="entry name" value="Carboxypeptidase_T"/>
</dbReference>
<dbReference type="Gene3D" id="3.40.630.10">
    <property type="entry name" value="Zn peptidases"/>
    <property type="match status" value="1"/>
</dbReference>
<dbReference type="Proteomes" id="UP000319619">
    <property type="component" value="Unassembled WGS sequence"/>
</dbReference>
<feature type="domain" description="Peptidase M14" evidence="14">
    <location>
        <begin position="122"/>
        <end position="414"/>
    </location>
</feature>
<dbReference type="GO" id="GO:0005615">
    <property type="term" value="C:extracellular space"/>
    <property type="evidence" value="ECO:0007669"/>
    <property type="project" value="TreeGrafter"/>
</dbReference>
<comment type="catalytic activity">
    <reaction evidence="10">
        <text>Releases a C-terminal residue, which may be hydrophobic or positively charged.</text>
        <dbReference type="EC" id="3.4.17.18"/>
    </reaction>
</comment>
<feature type="active site" description="Proton donor/acceptor" evidence="12">
    <location>
        <position position="383"/>
    </location>
</feature>
<feature type="compositionally biased region" description="Polar residues" evidence="13">
    <location>
        <begin position="272"/>
        <end position="285"/>
    </location>
</feature>
<dbReference type="EC" id="3.4.17.18" evidence="11"/>
<gene>
    <name evidence="15" type="ORF">CEE37_06030</name>
</gene>
<evidence type="ECO:0000256" key="3">
    <source>
        <dbReference type="ARBA" id="ARBA00022645"/>
    </source>
</evidence>
<dbReference type="InterPro" id="IPR026444">
    <property type="entry name" value="Secre_tail"/>
</dbReference>
<dbReference type="CDD" id="cd03859">
    <property type="entry name" value="M14_CPT"/>
    <property type="match status" value="1"/>
</dbReference>
<proteinExistence type="inferred from homology"/>
<reference evidence="15 16" key="1">
    <citation type="submission" date="2017-06" db="EMBL/GenBank/DDBJ databases">
        <title>Novel microbial phyla capable of carbon fixation and sulfur reduction in deep-sea sediments.</title>
        <authorList>
            <person name="Huang J."/>
            <person name="Baker B."/>
            <person name="Wang Y."/>
        </authorList>
    </citation>
    <scope>NUCLEOTIDE SEQUENCE [LARGE SCALE GENOMIC DNA]</scope>
    <source>
        <strain evidence="15">B3_LCP</strain>
    </source>
</reference>